<sequence>MIPKPFNPRAAQQGFTLLEVVIATVIAALIGIMAFGALDGASRGAERTNTVLDEINRLDRTWQIIANDLRHVLPPDGRNTIFQAQTLQTPGEHAEQLLMLFKRRAWVNFSNQPRSDLQMVGYRLDEGILWRDFLPEFNRDVSQIDMEREAFHQRLLENVEDVQLRFLHQNLLSLNGKSVLEGQGYSDNWLQQWPDPAQAGATGLPIAVEITLKIKGVGASVRLFVFPEQ</sequence>
<evidence type="ECO:0000313" key="11">
    <source>
        <dbReference type="EMBL" id="ACE85344.1"/>
    </source>
</evidence>
<dbReference type="GO" id="GO:0015627">
    <property type="term" value="C:type II protein secretion system complex"/>
    <property type="evidence" value="ECO:0007669"/>
    <property type="project" value="InterPro"/>
</dbReference>
<dbReference type="EMBL" id="CP000934">
    <property type="protein sequence ID" value="ACE85344.1"/>
    <property type="molecule type" value="Genomic_DNA"/>
</dbReference>
<dbReference type="InterPro" id="IPR010055">
    <property type="entry name" value="T2SS_protein-GspJ"/>
</dbReference>
<evidence type="ECO:0000256" key="10">
    <source>
        <dbReference type="SAM" id="Phobius"/>
    </source>
</evidence>
<dbReference type="GO" id="GO:0015628">
    <property type="term" value="P:protein secretion by the type II secretion system"/>
    <property type="evidence" value="ECO:0007669"/>
    <property type="project" value="InterPro"/>
</dbReference>
<dbReference type="Pfam" id="PF07963">
    <property type="entry name" value="N_methyl"/>
    <property type="match status" value="1"/>
</dbReference>
<keyword evidence="9 10" id="KW-0472">Membrane</keyword>
<name>B3PF12_CELJU</name>
<dbReference type="InterPro" id="IPR051621">
    <property type="entry name" value="T2SS_protein_J"/>
</dbReference>
<dbReference type="RefSeq" id="WP_012488902.1">
    <property type="nucleotide sequence ID" value="NC_010995.1"/>
</dbReference>
<evidence type="ECO:0000256" key="1">
    <source>
        <dbReference type="ARBA" id="ARBA00004377"/>
    </source>
</evidence>
<evidence type="ECO:0000256" key="5">
    <source>
        <dbReference type="ARBA" id="ARBA00022481"/>
    </source>
</evidence>
<evidence type="ECO:0000256" key="2">
    <source>
        <dbReference type="ARBA" id="ARBA00011084"/>
    </source>
</evidence>
<dbReference type="GO" id="GO:0005886">
    <property type="term" value="C:plasma membrane"/>
    <property type="evidence" value="ECO:0007669"/>
    <property type="project" value="UniProtKB-SubCell"/>
</dbReference>
<gene>
    <name evidence="11" type="primary">gspJ</name>
    <name evidence="11" type="ordered locus">CJA_3326</name>
</gene>
<dbReference type="Gene3D" id="2.10.70.20">
    <property type="entry name" value="gspk-gspi-gspj complex like domains"/>
    <property type="match status" value="1"/>
</dbReference>
<evidence type="ECO:0000256" key="7">
    <source>
        <dbReference type="ARBA" id="ARBA00022692"/>
    </source>
</evidence>
<keyword evidence="8 10" id="KW-1133">Transmembrane helix</keyword>
<dbReference type="OrthoDB" id="9794345at2"/>
<evidence type="ECO:0000256" key="3">
    <source>
        <dbReference type="ARBA" id="ARBA00021539"/>
    </source>
</evidence>
<dbReference type="AlphaFoldDB" id="B3PF12"/>
<keyword evidence="12" id="KW-1185">Reference proteome</keyword>
<comment type="subcellular location">
    <subcellularLocation>
        <location evidence="1">Cell inner membrane</location>
        <topology evidence="1">Single-pass membrane protein</topology>
    </subcellularLocation>
</comment>
<reference evidence="11 12" key="1">
    <citation type="journal article" date="2008" name="J. Bacteriol.">
        <title>Insights into plant cell wall degradation from the genome sequence of the soil bacterium Cellvibrio japonicus.</title>
        <authorList>
            <person name="Deboy R.T."/>
            <person name="Mongodin E.F."/>
            <person name="Fouts D.E."/>
            <person name="Tailford L.E."/>
            <person name="Khouri H."/>
            <person name="Emerson J.B."/>
            <person name="Mohamoud Y."/>
            <person name="Watkins K."/>
            <person name="Henrissat B."/>
            <person name="Gilbert H.J."/>
            <person name="Nelson K.E."/>
        </authorList>
    </citation>
    <scope>NUCLEOTIDE SEQUENCE [LARGE SCALE GENOMIC DNA]</scope>
    <source>
        <strain evidence="11 12">Ueda107</strain>
    </source>
</reference>
<feature type="transmembrane region" description="Helical" evidence="10">
    <location>
        <begin position="20"/>
        <end position="38"/>
    </location>
</feature>
<dbReference type="STRING" id="498211.CJA_3326"/>
<dbReference type="PANTHER" id="PTHR39583">
    <property type="entry name" value="TYPE II SECRETION SYSTEM PROTEIN J-RELATED"/>
    <property type="match status" value="1"/>
</dbReference>
<dbReference type="Pfam" id="PF11612">
    <property type="entry name" value="T2SSJ"/>
    <property type="match status" value="1"/>
</dbReference>
<dbReference type="PROSITE" id="PS00409">
    <property type="entry name" value="PROKAR_NTER_METHYL"/>
    <property type="match status" value="1"/>
</dbReference>
<dbReference type="Gene3D" id="3.10.610.10">
    <property type="entry name" value="GSPII I/J protein-like"/>
    <property type="match status" value="1"/>
</dbReference>
<proteinExistence type="inferred from homology"/>
<organism evidence="11 12">
    <name type="scientific">Cellvibrio japonicus (strain Ueda107)</name>
    <name type="common">Pseudomonas fluorescens subsp. cellulosa</name>
    <dbReference type="NCBI Taxonomy" id="498211"/>
    <lineage>
        <taxon>Bacteria</taxon>
        <taxon>Pseudomonadati</taxon>
        <taxon>Pseudomonadota</taxon>
        <taxon>Gammaproteobacteria</taxon>
        <taxon>Cellvibrionales</taxon>
        <taxon>Cellvibrionaceae</taxon>
        <taxon>Cellvibrio</taxon>
    </lineage>
</organism>
<dbReference type="eggNOG" id="COG4795">
    <property type="taxonomic scope" value="Bacteria"/>
</dbReference>
<comment type="similarity">
    <text evidence="2">Belongs to the GSP J family.</text>
</comment>
<protein>
    <recommendedName>
        <fullName evidence="3">Type II secretion system protein J</fullName>
    </recommendedName>
</protein>
<evidence type="ECO:0000256" key="8">
    <source>
        <dbReference type="ARBA" id="ARBA00022989"/>
    </source>
</evidence>
<dbReference type="Proteomes" id="UP000001036">
    <property type="component" value="Chromosome"/>
</dbReference>
<keyword evidence="7 10" id="KW-0812">Transmembrane</keyword>
<evidence type="ECO:0000256" key="9">
    <source>
        <dbReference type="ARBA" id="ARBA00023136"/>
    </source>
</evidence>
<keyword evidence="5" id="KW-0488">Methylation</keyword>
<dbReference type="KEGG" id="cja:CJA_3326"/>
<dbReference type="NCBIfam" id="TIGR01711">
    <property type="entry name" value="gspJ"/>
    <property type="match status" value="1"/>
</dbReference>
<dbReference type="SUPFAM" id="SSF54523">
    <property type="entry name" value="Pili subunits"/>
    <property type="match status" value="1"/>
</dbReference>
<accession>B3PF12</accession>
<keyword evidence="4" id="KW-1003">Cell membrane</keyword>
<evidence type="ECO:0000256" key="6">
    <source>
        <dbReference type="ARBA" id="ARBA00022519"/>
    </source>
</evidence>
<evidence type="ECO:0000313" key="12">
    <source>
        <dbReference type="Proteomes" id="UP000001036"/>
    </source>
</evidence>
<dbReference type="PANTHER" id="PTHR39583:SF2">
    <property type="entry name" value="TYPE II SECRETION SYSTEM PROTEIN J"/>
    <property type="match status" value="1"/>
</dbReference>
<dbReference type="InterPro" id="IPR012902">
    <property type="entry name" value="N_methyl_site"/>
</dbReference>
<dbReference type="NCBIfam" id="TIGR02532">
    <property type="entry name" value="IV_pilin_GFxxxE"/>
    <property type="match status" value="1"/>
</dbReference>
<keyword evidence="6" id="KW-0997">Cell inner membrane</keyword>
<dbReference type="InterPro" id="IPR045584">
    <property type="entry name" value="Pilin-like"/>
</dbReference>
<dbReference type="HOGENOM" id="CLU_093850_1_0_6"/>
<evidence type="ECO:0000256" key="4">
    <source>
        <dbReference type="ARBA" id="ARBA00022475"/>
    </source>
</evidence>